<dbReference type="EMBL" id="MH925094">
    <property type="protein sequence ID" value="QAY02189.1"/>
    <property type="molecule type" value="Genomic_DNA"/>
</dbReference>
<evidence type="ECO:0000256" key="1">
    <source>
        <dbReference type="SAM" id="MobiDB-lite"/>
    </source>
</evidence>
<dbReference type="Proteomes" id="UP000290327">
    <property type="component" value="Segment"/>
</dbReference>
<proteinExistence type="predicted"/>
<evidence type="ECO:0000313" key="2">
    <source>
        <dbReference type="EMBL" id="QAY02189.1"/>
    </source>
</evidence>
<evidence type="ECO:0000313" key="3">
    <source>
        <dbReference type="Proteomes" id="UP000290327"/>
    </source>
</evidence>
<feature type="compositionally biased region" description="Basic residues" evidence="1">
    <location>
        <begin position="111"/>
        <end position="124"/>
    </location>
</feature>
<organism evidence="2 3">
    <name type="scientific">Vibrio phage VspSw_1</name>
    <dbReference type="NCBI Taxonomy" id="2484249"/>
    <lineage>
        <taxon>Viruses</taxon>
        <taxon>Duplodnaviria</taxon>
        <taxon>Heunggongvirae</taxon>
        <taxon>Uroviricota</taxon>
        <taxon>Caudoviricetes</taxon>
        <taxon>Demerecviridae</taxon>
        <taxon>Pogseptimavirus</taxon>
        <taxon>Pogseptimavirus VspSw1</taxon>
    </lineage>
</organism>
<name>A0A411BKV2_9CAUD</name>
<feature type="compositionally biased region" description="Basic residues" evidence="1">
    <location>
        <begin position="64"/>
        <end position="103"/>
    </location>
</feature>
<feature type="region of interest" description="Disordered" evidence="1">
    <location>
        <begin position="64"/>
        <end position="124"/>
    </location>
</feature>
<protein>
    <recommendedName>
        <fullName evidence="4">Lipoprotein</fullName>
    </recommendedName>
</protein>
<dbReference type="PROSITE" id="PS51257">
    <property type="entry name" value="PROKAR_LIPOPROTEIN"/>
    <property type="match status" value="1"/>
</dbReference>
<sequence length="124" mass="14008">MKILFILIFTLALFGCDASPRKSSGVSTFAGKCPPGQMKEIDSNECEDILDALDLDEDWDYDKRKKAVKPPSPKKKQVKPKTKTATKAVPKPKRVVKPKKPAYKPRDTYRAKPRFGSAKRSKRK</sequence>
<reference evidence="2 3" key="1">
    <citation type="submission" date="2018-09" db="EMBL/GenBank/DDBJ databases">
        <title>Characterization and complete genomic analysis of VspSw_1.</title>
        <authorList>
            <person name="Chen L."/>
        </authorList>
    </citation>
    <scope>NUCLEOTIDE SEQUENCE [LARGE SCALE GENOMIC DNA]</scope>
</reference>
<accession>A0A411BKV2</accession>
<keyword evidence="3" id="KW-1185">Reference proteome</keyword>
<evidence type="ECO:0008006" key="4">
    <source>
        <dbReference type="Google" id="ProtNLM"/>
    </source>
</evidence>
<gene>
    <name evidence="2" type="ORF">VspSw1_121</name>
</gene>